<feature type="compositionally biased region" description="Low complexity" evidence="1">
    <location>
        <begin position="26"/>
        <end position="80"/>
    </location>
</feature>
<dbReference type="AlphaFoldDB" id="A0A8J4PSI2"/>
<dbReference type="OrthoDB" id="509821at2759"/>
<evidence type="ECO:0008006" key="5">
    <source>
        <dbReference type="Google" id="ProtNLM"/>
    </source>
</evidence>
<feature type="region of interest" description="Disordered" evidence="1">
    <location>
        <begin position="295"/>
        <end position="351"/>
    </location>
</feature>
<reference evidence="3" key="1">
    <citation type="submission" date="2020-01" db="EMBL/GenBank/DDBJ databases">
        <title>Development of genomics and gene disruption for Polysphondylium violaceum indicates a role for the polyketide synthase stlB in stalk morphogenesis.</title>
        <authorList>
            <person name="Narita B."/>
            <person name="Kawabe Y."/>
            <person name="Kin K."/>
            <person name="Saito T."/>
            <person name="Gibbs R."/>
            <person name="Kuspa A."/>
            <person name="Muzny D."/>
            <person name="Queller D."/>
            <person name="Richards S."/>
            <person name="Strassman J."/>
            <person name="Sucgang R."/>
            <person name="Worley K."/>
            <person name="Schaap P."/>
        </authorList>
    </citation>
    <scope>NUCLEOTIDE SEQUENCE</scope>
    <source>
        <strain evidence="3">QSvi11</strain>
    </source>
</reference>
<organism evidence="3 4">
    <name type="scientific">Polysphondylium violaceum</name>
    <dbReference type="NCBI Taxonomy" id="133409"/>
    <lineage>
        <taxon>Eukaryota</taxon>
        <taxon>Amoebozoa</taxon>
        <taxon>Evosea</taxon>
        <taxon>Eumycetozoa</taxon>
        <taxon>Dictyostelia</taxon>
        <taxon>Dictyosteliales</taxon>
        <taxon>Dictyosteliaceae</taxon>
        <taxon>Polysphondylium</taxon>
    </lineage>
</organism>
<keyword evidence="2" id="KW-0812">Transmembrane</keyword>
<evidence type="ECO:0000256" key="2">
    <source>
        <dbReference type="SAM" id="Phobius"/>
    </source>
</evidence>
<evidence type="ECO:0000313" key="3">
    <source>
        <dbReference type="EMBL" id="KAF2073015.1"/>
    </source>
</evidence>
<proteinExistence type="predicted"/>
<feature type="compositionally biased region" description="Low complexity" evidence="1">
    <location>
        <begin position="333"/>
        <end position="344"/>
    </location>
</feature>
<accession>A0A8J4PSI2</accession>
<keyword evidence="4" id="KW-1185">Reference proteome</keyword>
<sequence>MSSNRNNDTLSLLSLSPIKKQQQYTPSSSFIQQQQQQVASPHHVPQQQQQQQSSQPLTSSMLSTNNNNNSNRINSNSNSNTLMTSPLHTQLLKSRHNASTTTKPDTLLKGSEFPKISSNWERSDFIDYVRFRSHYLKIKSERFLWISSFLVVVSLLGFTFLYNNIGLIEDNLYYLVLILSSLLFGWGSYSVVLHFKPVPEIKREIKCTNYTKTPTNATAPAPLSSTPAAVADDHSKLYNSFSRAQELGSPFVSSPYSSSFIGNQSMDKSFEDMERERLSYNFKGRLFANLSEFNSSQDQLDEKESTTNTSTTKKQPLLQQPTLYPSSFEEEQSQQQQSQQQTPQSHHDDSNLIDILSSPYGYMVDPHVQSTYKVIQKPKNVTGEPIVKLTFEETVRPKYHIWSQFIQQKHFFDIFKSAAECKRWFTINILYQLVEPAQDYLNLYYREEEQQTQQQHYTTAAEEAAAKQFIKCQSYDNMNNIEIIKSILKNVSYNLKLINDVQHKKEHIYICQRIIQLSQDSHVFQNFGKGGEGWIANELPNDEQLLFAIFCAYMDHKLYRDVTAPNPDIPFSSKYIRHENSKIFNGIPMINITYKRPLHCDLLVPSSTGSQVVDISPGVDNLFFTIILFFYYVTKYHDGYLEAYNVDLLNVRGFIGSLLEADNANNTDFDEDDEFNY</sequence>
<feature type="transmembrane region" description="Helical" evidence="2">
    <location>
        <begin position="143"/>
        <end position="162"/>
    </location>
</feature>
<protein>
    <recommendedName>
        <fullName evidence="5">Transmembrane protein</fullName>
    </recommendedName>
</protein>
<dbReference type="GO" id="GO:0016020">
    <property type="term" value="C:membrane"/>
    <property type="evidence" value="ECO:0007669"/>
    <property type="project" value="TreeGrafter"/>
</dbReference>
<gene>
    <name evidence="3" type="ORF">CYY_005661</name>
</gene>
<dbReference type="InterPro" id="IPR019176">
    <property type="entry name" value="Cytochrome_B561-rel"/>
</dbReference>
<comment type="caution">
    <text evidence="3">The sequence shown here is derived from an EMBL/GenBank/DDBJ whole genome shotgun (WGS) entry which is preliminary data.</text>
</comment>
<evidence type="ECO:0000256" key="1">
    <source>
        <dbReference type="SAM" id="MobiDB-lite"/>
    </source>
</evidence>
<keyword evidence="2" id="KW-1133">Transmembrane helix</keyword>
<dbReference type="PANTHER" id="PTHR21780">
    <property type="entry name" value="TRANSMEMBRANE PROTEIN 209"/>
    <property type="match status" value="1"/>
</dbReference>
<evidence type="ECO:0000313" key="4">
    <source>
        <dbReference type="Proteomes" id="UP000695562"/>
    </source>
</evidence>
<dbReference type="Proteomes" id="UP000695562">
    <property type="component" value="Unassembled WGS sequence"/>
</dbReference>
<feature type="transmembrane region" description="Helical" evidence="2">
    <location>
        <begin position="174"/>
        <end position="195"/>
    </location>
</feature>
<feature type="compositionally biased region" description="Polar residues" evidence="1">
    <location>
        <begin position="1"/>
        <end position="25"/>
    </location>
</feature>
<feature type="region of interest" description="Disordered" evidence="1">
    <location>
        <begin position="1"/>
        <end position="80"/>
    </location>
</feature>
<dbReference type="EMBL" id="AJWJ01000232">
    <property type="protein sequence ID" value="KAF2073015.1"/>
    <property type="molecule type" value="Genomic_DNA"/>
</dbReference>
<keyword evidence="2" id="KW-0472">Membrane</keyword>
<dbReference type="PANTHER" id="PTHR21780:SF0">
    <property type="entry name" value="TRANSMEMBRANE PROTEIN 209"/>
    <property type="match status" value="1"/>
</dbReference>
<name>A0A8J4PSI2_9MYCE</name>